<accession>A0A1H4C0P7</accession>
<evidence type="ECO:0008006" key="4">
    <source>
        <dbReference type="Google" id="ProtNLM"/>
    </source>
</evidence>
<keyword evidence="3" id="KW-1185">Reference proteome</keyword>
<evidence type="ECO:0000313" key="3">
    <source>
        <dbReference type="Proteomes" id="UP000199041"/>
    </source>
</evidence>
<protein>
    <recommendedName>
        <fullName evidence="4">PAP2 superfamily protein</fullName>
    </recommendedName>
</protein>
<dbReference type="STRING" id="551991.SAMN05192529_12625"/>
<gene>
    <name evidence="2" type="ORF">SAMN05192529_12625</name>
</gene>
<feature type="transmembrane region" description="Helical" evidence="1">
    <location>
        <begin position="12"/>
        <end position="38"/>
    </location>
</feature>
<reference evidence="2 3" key="1">
    <citation type="submission" date="2016-10" db="EMBL/GenBank/DDBJ databases">
        <authorList>
            <person name="de Groot N.N."/>
        </authorList>
    </citation>
    <scope>NUCLEOTIDE SEQUENCE [LARGE SCALE GENOMIC DNA]</scope>
    <source>
        <strain evidence="2 3">Vu-144</strain>
    </source>
</reference>
<keyword evidence="1" id="KW-0472">Membrane</keyword>
<name>A0A1H4C0P7_9BACT</name>
<proteinExistence type="predicted"/>
<feature type="transmembrane region" description="Helical" evidence="1">
    <location>
        <begin position="93"/>
        <end position="110"/>
    </location>
</feature>
<dbReference type="RefSeq" id="WP_091400632.1">
    <property type="nucleotide sequence ID" value="NZ_FNQY01000026.1"/>
</dbReference>
<organism evidence="2 3">
    <name type="scientific">Arachidicoccus rhizosphaerae</name>
    <dbReference type="NCBI Taxonomy" id="551991"/>
    <lineage>
        <taxon>Bacteria</taxon>
        <taxon>Pseudomonadati</taxon>
        <taxon>Bacteroidota</taxon>
        <taxon>Chitinophagia</taxon>
        <taxon>Chitinophagales</taxon>
        <taxon>Chitinophagaceae</taxon>
        <taxon>Arachidicoccus</taxon>
    </lineage>
</organism>
<keyword evidence="1" id="KW-1133">Transmembrane helix</keyword>
<feature type="transmembrane region" description="Helical" evidence="1">
    <location>
        <begin position="122"/>
        <end position="141"/>
    </location>
</feature>
<feature type="transmembrane region" description="Helical" evidence="1">
    <location>
        <begin position="172"/>
        <end position="189"/>
    </location>
</feature>
<keyword evidence="1" id="KW-0812">Transmembrane</keyword>
<feature type="transmembrane region" description="Helical" evidence="1">
    <location>
        <begin position="58"/>
        <end position="81"/>
    </location>
</feature>
<evidence type="ECO:0000256" key="1">
    <source>
        <dbReference type="SAM" id="Phobius"/>
    </source>
</evidence>
<feature type="transmembrane region" description="Helical" evidence="1">
    <location>
        <begin position="196"/>
        <end position="215"/>
    </location>
</feature>
<feature type="transmembrane region" description="Helical" evidence="1">
    <location>
        <begin position="148"/>
        <end position="166"/>
    </location>
</feature>
<dbReference type="OrthoDB" id="9786064at2"/>
<dbReference type="EMBL" id="FNQY01000026">
    <property type="protein sequence ID" value="SEA53893.1"/>
    <property type="molecule type" value="Genomic_DNA"/>
</dbReference>
<dbReference type="AlphaFoldDB" id="A0A1H4C0P7"/>
<sequence length="216" mass="24792">MTDNVIQRQPALVRVFAKVLSYVFHPLFIPTYIFIWMVSRFPYEFIGLEGHELTLREISVFMTTAFFPAFTVFLLWKLGFAKSMHLRYQKERIIPYIATMIFYWWMWYLSRNFTDQAAALKFFYFGIFLATVPGLILNNFVKISMHAMGMGGAVAAIILTCLLYQNNFGLDIAVVTLIAGVVCTARMALSEHSLFEINLGFVVGVLCQIIGYLIMV</sequence>
<dbReference type="Proteomes" id="UP000199041">
    <property type="component" value="Unassembled WGS sequence"/>
</dbReference>
<evidence type="ECO:0000313" key="2">
    <source>
        <dbReference type="EMBL" id="SEA53893.1"/>
    </source>
</evidence>